<name>A0A453KAD1_AEGTS</name>
<evidence type="ECO:0000313" key="4">
    <source>
        <dbReference type="Proteomes" id="UP000015105"/>
    </source>
</evidence>
<evidence type="ECO:0000256" key="2">
    <source>
        <dbReference type="SAM" id="SignalP"/>
    </source>
</evidence>
<feature type="region of interest" description="Disordered" evidence="1">
    <location>
        <begin position="21"/>
        <end position="98"/>
    </location>
</feature>
<reference evidence="3" key="3">
    <citation type="journal article" date="2017" name="Nature">
        <title>Genome sequence of the progenitor of the wheat D genome Aegilops tauschii.</title>
        <authorList>
            <person name="Luo M.C."/>
            <person name="Gu Y.Q."/>
            <person name="Puiu D."/>
            <person name="Wang H."/>
            <person name="Twardziok S.O."/>
            <person name="Deal K.R."/>
            <person name="Huo N."/>
            <person name="Zhu T."/>
            <person name="Wang L."/>
            <person name="Wang Y."/>
            <person name="McGuire P.E."/>
            <person name="Liu S."/>
            <person name="Long H."/>
            <person name="Ramasamy R.K."/>
            <person name="Rodriguez J.C."/>
            <person name="Van S.L."/>
            <person name="Yuan L."/>
            <person name="Wang Z."/>
            <person name="Xia Z."/>
            <person name="Xiao L."/>
            <person name="Anderson O.D."/>
            <person name="Ouyang S."/>
            <person name="Liang Y."/>
            <person name="Zimin A.V."/>
            <person name="Pertea G."/>
            <person name="Qi P."/>
            <person name="Bennetzen J.L."/>
            <person name="Dai X."/>
            <person name="Dawson M.W."/>
            <person name="Muller H.G."/>
            <person name="Kugler K."/>
            <person name="Rivarola-Duarte L."/>
            <person name="Spannagl M."/>
            <person name="Mayer K.F.X."/>
            <person name="Lu F.H."/>
            <person name="Bevan M.W."/>
            <person name="Leroy P."/>
            <person name="Li P."/>
            <person name="You F.M."/>
            <person name="Sun Q."/>
            <person name="Liu Z."/>
            <person name="Lyons E."/>
            <person name="Wicker T."/>
            <person name="Salzberg S.L."/>
            <person name="Devos K.M."/>
            <person name="Dvorak J."/>
        </authorList>
    </citation>
    <scope>NUCLEOTIDE SEQUENCE [LARGE SCALE GENOMIC DNA]</scope>
    <source>
        <strain evidence="3">cv. AL8/78</strain>
    </source>
</reference>
<reference evidence="4" key="1">
    <citation type="journal article" date="2014" name="Science">
        <title>Ancient hybridizations among the ancestral genomes of bread wheat.</title>
        <authorList>
            <consortium name="International Wheat Genome Sequencing Consortium,"/>
            <person name="Marcussen T."/>
            <person name="Sandve S.R."/>
            <person name="Heier L."/>
            <person name="Spannagl M."/>
            <person name="Pfeifer M."/>
            <person name="Jakobsen K.S."/>
            <person name="Wulff B.B."/>
            <person name="Steuernagel B."/>
            <person name="Mayer K.F."/>
            <person name="Olsen O.A."/>
        </authorList>
    </citation>
    <scope>NUCLEOTIDE SEQUENCE [LARGE SCALE GENOMIC DNA]</scope>
    <source>
        <strain evidence="4">cv. AL8/78</strain>
    </source>
</reference>
<dbReference type="AlphaFoldDB" id="A0A453KAD1"/>
<keyword evidence="2" id="KW-0732">Signal</keyword>
<sequence>GFKGLRVLPVMLLLASSLNADHQEPQPAGRQKPPTSRPPCSTGGSAKGRTTLRASAPRSSPRHDDDGWLGRTTTIPVHHNVLPNRPAAPSPTGSSPIVAVPCRRRRDAASASAGCAHHPRRDAAALSFLTLEAGRAPSHPSLIEPIPSRLHAR</sequence>
<keyword evidence="4" id="KW-1185">Reference proteome</keyword>
<accession>A0A453KAD1</accession>
<reference evidence="3" key="4">
    <citation type="submission" date="2019-03" db="UniProtKB">
        <authorList>
            <consortium name="EnsemblPlants"/>
        </authorList>
    </citation>
    <scope>IDENTIFICATION</scope>
</reference>
<proteinExistence type="predicted"/>
<organism evidence="3 4">
    <name type="scientific">Aegilops tauschii subsp. strangulata</name>
    <name type="common">Goatgrass</name>
    <dbReference type="NCBI Taxonomy" id="200361"/>
    <lineage>
        <taxon>Eukaryota</taxon>
        <taxon>Viridiplantae</taxon>
        <taxon>Streptophyta</taxon>
        <taxon>Embryophyta</taxon>
        <taxon>Tracheophyta</taxon>
        <taxon>Spermatophyta</taxon>
        <taxon>Magnoliopsida</taxon>
        <taxon>Liliopsida</taxon>
        <taxon>Poales</taxon>
        <taxon>Poaceae</taxon>
        <taxon>BOP clade</taxon>
        <taxon>Pooideae</taxon>
        <taxon>Triticodae</taxon>
        <taxon>Triticeae</taxon>
        <taxon>Triticinae</taxon>
        <taxon>Aegilops</taxon>
    </lineage>
</organism>
<protein>
    <submittedName>
        <fullName evidence="3">Uncharacterized protein</fullName>
    </submittedName>
</protein>
<dbReference type="Proteomes" id="UP000015105">
    <property type="component" value="Chromosome 5D"/>
</dbReference>
<evidence type="ECO:0000256" key="1">
    <source>
        <dbReference type="SAM" id="MobiDB-lite"/>
    </source>
</evidence>
<reference evidence="4" key="2">
    <citation type="journal article" date="2017" name="Nat. Plants">
        <title>The Aegilops tauschii genome reveals multiple impacts of transposons.</title>
        <authorList>
            <person name="Zhao G."/>
            <person name="Zou C."/>
            <person name="Li K."/>
            <person name="Wang K."/>
            <person name="Li T."/>
            <person name="Gao L."/>
            <person name="Zhang X."/>
            <person name="Wang H."/>
            <person name="Yang Z."/>
            <person name="Liu X."/>
            <person name="Jiang W."/>
            <person name="Mao L."/>
            <person name="Kong X."/>
            <person name="Jiao Y."/>
            <person name="Jia J."/>
        </authorList>
    </citation>
    <scope>NUCLEOTIDE SEQUENCE [LARGE SCALE GENOMIC DNA]</scope>
    <source>
        <strain evidence="4">cv. AL8/78</strain>
    </source>
</reference>
<feature type="signal peptide" evidence="2">
    <location>
        <begin position="1"/>
        <end position="20"/>
    </location>
</feature>
<dbReference type="Gramene" id="AET5Gv20353200.4">
    <property type="protein sequence ID" value="AET5Gv20353200.4"/>
    <property type="gene ID" value="AET5Gv20353200"/>
</dbReference>
<evidence type="ECO:0000313" key="3">
    <source>
        <dbReference type="EnsemblPlants" id="AET5Gv20353200.4"/>
    </source>
</evidence>
<dbReference type="EnsemblPlants" id="AET5Gv20353200.4">
    <property type="protein sequence ID" value="AET5Gv20353200.4"/>
    <property type="gene ID" value="AET5Gv20353200"/>
</dbReference>
<feature type="chain" id="PRO_5019221678" evidence="2">
    <location>
        <begin position="21"/>
        <end position="153"/>
    </location>
</feature>
<reference evidence="3" key="5">
    <citation type="journal article" date="2021" name="G3 (Bethesda)">
        <title>Aegilops tauschii genome assembly Aet v5.0 features greater sequence contiguity and improved annotation.</title>
        <authorList>
            <person name="Wang L."/>
            <person name="Zhu T."/>
            <person name="Rodriguez J.C."/>
            <person name="Deal K.R."/>
            <person name="Dubcovsky J."/>
            <person name="McGuire P.E."/>
            <person name="Lux T."/>
            <person name="Spannagl M."/>
            <person name="Mayer K.F.X."/>
            <person name="Baldrich P."/>
            <person name="Meyers B.C."/>
            <person name="Huo N."/>
            <person name="Gu Y.Q."/>
            <person name="Zhou H."/>
            <person name="Devos K.M."/>
            <person name="Bennetzen J.L."/>
            <person name="Unver T."/>
            <person name="Budak H."/>
            <person name="Gulick P.J."/>
            <person name="Galiba G."/>
            <person name="Kalapos B."/>
            <person name="Nelson D.R."/>
            <person name="Li P."/>
            <person name="You F.M."/>
            <person name="Luo M.C."/>
            <person name="Dvorak J."/>
        </authorList>
    </citation>
    <scope>NUCLEOTIDE SEQUENCE [LARGE SCALE GENOMIC DNA]</scope>
    <source>
        <strain evidence="3">cv. AL8/78</strain>
    </source>
</reference>